<gene>
    <name evidence="2" type="ORF">KK137_03005</name>
</gene>
<dbReference type="Gene3D" id="2.40.10.220">
    <property type="entry name" value="predicted glycosyltransferase like domains"/>
    <property type="match status" value="1"/>
</dbReference>
<dbReference type="Proteomes" id="UP000811255">
    <property type="component" value="Unassembled WGS sequence"/>
</dbReference>
<sequence length="112" mass="12335">MSINRRRADRYSVQVSAKLKEELGKPHTVLVTNLSWSGCRLSSSHTFKVGSPVSLEVGRAEPLEGRVKWRVGAMHGVRFAKPLDPTLLDHIRLFLSAQPSTVAERVDGSEAA</sequence>
<protein>
    <submittedName>
        <fullName evidence="2">PilZ domain-containing protein</fullName>
    </submittedName>
</protein>
<accession>A0ABS5W0J4</accession>
<keyword evidence="3" id="KW-1185">Reference proteome</keyword>
<comment type="caution">
    <text evidence="2">The sequence shown here is derived from an EMBL/GenBank/DDBJ whole genome shotgun (WGS) entry which is preliminary data.</text>
</comment>
<name>A0ABS5W0J4_9SPHN</name>
<proteinExistence type="predicted"/>
<organism evidence="2 3">
    <name type="scientific">Croceibacterium selenioxidans</name>
    <dbReference type="NCBI Taxonomy" id="2838833"/>
    <lineage>
        <taxon>Bacteria</taxon>
        <taxon>Pseudomonadati</taxon>
        <taxon>Pseudomonadota</taxon>
        <taxon>Alphaproteobacteria</taxon>
        <taxon>Sphingomonadales</taxon>
        <taxon>Erythrobacteraceae</taxon>
        <taxon>Croceibacterium</taxon>
    </lineage>
</organism>
<feature type="domain" description="PilZ" evidence="1">
    <location>
        <begin position="4"/>
        <end position="95"/>
    </location>
</feature>
<dbReference type="EMBL" id="JAHFVK010000001">
    <property type="protein sequence ID" value="MBT2133293.1"/>
    <property type="molecule type" value="Genomic_DNA"/>
</dbReference>
<dbReference type="InterPro" id="IPR009875">
    <property type="entry name" value="PilZ_domain"/>
</dbReference>
<reference evidence="2 3" key="1">
    <citation type="submission" date="2021-05" db="EMBL/GenBank/DDBJ databases">
        <title>Croceibacterium sp. LX-88 genome sequence.</title>
        <authorList>
            <person name="Luo X."/>
        </authorList>
    </citation>
    <scope>NUCLEOTIDE SEQUENCE [LARGE SCALE GENOMIC DNA]</scope>
    <source>
        <strain evidence="2 3">LX-88</strain>
    </source>
</reference>
<evidence type="ECO:0000259" key="1">
    <source>
        <dbReference type="Pfam" id="PF07238"/>
    </source>
</evidence>
<evidence type="ECO:0000313" key="2">
    <source>
        <dbReference type="EMBL" id="MBT2133293.1"/>
    </source>
</evidence>
<dbReference type="Pfam" id="PF07238">
    <property type="entry name" value="PilZ"/>
    <property type="match status" value="1"/>
</dbReference>
<dbReference type="SUPFAM" id="SSF141371">
    <property type="entry name" value="PilZ domain-like"/>
    <property type="match status" value="1"/>
</dbReference>
<dbReference type="RefSeq" id="WP_214534561.1">
    <property type="nucleotide sequence ID" value="NZ_JAHFVK010000001.1"/>
</dbReference>
<evidence type="ECO:0000313" key="3">
    <source>
        <dbReference type="Proteomes" id="UP000811255"/>
    </source>
</evidence>